<accession>A0AA88YGM8</accession>
<dbReference type="Gene3D" id="2.120.10.30">
    <property type="entry name" value="TolB, C-terminal domain"/>
    <property type="match status" value="1"/>
</dbReference>
<name>A0AA88YGM8_PINIB</name>
<gene>
    <name evidence="1" type="ORF">FSP39_002307</name>
</gene>
<keyword evidence="2" id="KW-1185">Reference proteome</keyword>
<evidence type="ECO:0000313" key="1">
    <source>
        <dbReference type="EMBL" id="KAK3104450.1"/>
    </source>
</evidence>
<sequence length="228" mass="25769">MVGENRLLLATSYCVYLYRIDGAYLASLNLGYYIWGVDTVDKNTGAATQKTGRKVVLFSIDDKNLTLLNPVACSYGNEILGIKSYDERLYVGSKDKIIVLDTVGSLIQGITQPSLGWIRHLSVSDDKIVYTNFSVVQCITLRGERVFQFSSKNLSYPEGISTDSDNNIYVIGQSSRNIFQLNPQGKLHRVLLQNLPQGQINSLFFCRQTNRLVFNTGRTVHFYEMKRK</sequence>
<dbReference type="Proteomes" id="UP001186944">
    <property type="component" value="Unassembled WGS sequence"/>
</dbReference>
<proteinExistence type="predicted"/>
<dbReference type="InterPro" id="IPR010620">
    <property type="entry name" value="SBBP_repeat"/>
</dbReference>
<comment type="caution">
    <text evidence="1">The sequence shown here is derived from an EMBL/GenBank/DDBJ whole genome shotgun (WGS) entry which is preliminary data.</text>
</comment>
<dbReference type="Pfam" id="PF06739">
    <property type="entry name" value="SBBP"/>
    <property type="match status" value="1"/>
</dbReference>
<evidence type="ECO:0000313" key="2">
    <source>
        <dbReference type="Proteomes" id="UP001186944"/>
    </source>
</evidence>
<dbReference type="EMBL" id="VSWD01000004">
    <property type="protein sequence ID" value="KAK3104450.1"/>
    <property type="molecule type" value="Genomic_DNA"/>
</dbReference>
<organism evidence="1 2">
    <name type="scientific">Pinctada imbricata</name>
    <name type="common">Atlantic pearl-oyster</name>
    <name type="synonym">Pinctada martensii</name>
    <dbReference type="NCBI Taxonomy" id="66713"/>
    <lineage>
        <taxon>Eukaryota</taxon>
        <taxon>Metazoa</taxon>
        <taxon>Spiralia</taxon>
        <taxon>Lophotrochozoa</taxon>
        <taxon>Mollusca</taxon>
        <taxon>Bivalvia</taxon>
        <taxon>Autobranchia</taxon>
        <taxon>Pteriomorphia</taxon>
        <taxon>Pterioida</taxon>
        <taxon>Pterioidea</taxon>
        <taxon>Pteriidae</taxon>
        <taxon>Pinctada</taxon>
    </lineage>
</organism>
<dbReference type="SUPFAM" id="SSF63825">
    <property type="entry name" value="YWTD domain"/>
    <property type="match status" value="1"/>
</dbReference>
<dbReference type="InterPro" id="IPR011042">
    <property type="entry name" value="6-blade_b-propeller_TolB-like"/>
</dbReference>
<reference evidence="1" key="1">
    <citation type="submission" date="2019-08" db="EMBL/GenBank/DDBJ databases">
        <title>The improved chromosome-level genome for the pearl oyster Pinctada fucata martensii using PacBio sequencing and Hi-C.</title>
        <authorList>
            <person name="Zheng Z."/>
        </authorList>
    </citation>
    <scope>NUCLEOTIDE SEQUENCE</scope>
    <source>
        <strain evidence="1">ZZ-2019</strain>
        <tissue evidence="1">Adductor muscle</tissue>
    </source>
</reference>
<dbReference type="AlphaFoldDB" id="A0AA88YGM8"/>
<protein>
    <submittedName>
        <fullName evidence="1">Uncharacterized protein</fullName>
    </submittedName>
</protein>